<evidence type="ECO:0000259" key="8">
    <source>
        <dbReference type="PROSITE" id="PS50111"/>
    </source>
</evidence>
<dbReference type="InterPro" id="IPR004089">
    <property type="entry name" value="MCPsignal_dom"/>
</dbReference>
<comment type="similarity">
    <text evidence="5">Belongs to the methyl-accepting chemotaxis (MCP) protein family.</text>
</comment>
<evidence type="ECO:0000256" key="4">
    <source>
        <dbReference type="ARBA" id="ARBA00023224"/>
    </source>
</evidence>
<evidence type="ECO:0000256" key="1">
    <source>
        <dbReference type="ARBA" id="ARBA00004236"/>
    </source>
</evidence>
<dbReference type="PROSITE" id="PS50111">
    <property type="entry name" value="CHEMOTAXIS_TRANSDUC_2"/>
    <property type="match status" value="1"/>
</dbReference>
<keyword evidence="7" id="KW-1133">Transmembrane helix</keyword>
<dbReference type="EMBL" id="VNHS01000002">
    <property type="protein sequence ID" value="TYP78045.1"/>
    <property type="molecule type" value="Genomic_DNA"/>
</dbReference>
<dbReference type="Pfam" id="PF00015">
    <property type="entry name" value="MCPsignal"/>
    <property type="match status" value="1"/>
</dbReference>
<evidence type="ECO:0000259" key="9">
    <source>
        <dbReference type="PROSITE" id="PS50885"/>
    </source>
</evidence>
<organism evidence="10 11">
    <name type="scientific">Paenibacillus methanolicus</name>
    <dbReference type="NCBI Taxonomy" id="582686"/>
    <lineage>
        <taxon>Bacteria</taxon>
        <taxon>Bacillati</taxon>
        <taxon>Bacillota</taxon>
        <taxon>Bacilli</taxon>
        <taxon>Bacillales</taxon>
        <taxon>Paenibacillaceae</taxon>
        <taxon>Paenibacillus</taxon>
    </lineage>
</organism>
<keyword evidence="3 7" id="KW-0472">Membrane</keyword>
<keyword evidence="7" id="KW-0812">Transmembrane</keyword>
<keyword evidence="4 6" id="KW-0807">Transducer</keyword>
<dbReference type="Gene3D" id="1.10.287.950">
    <property type="entry name" value="Methyl-accepting chemotaxis protein"/>
    <property type="match status" value="1"/>
</dbReference>
<dbReference type="PANTHER" id="PTHR32089:SF112">
    <property type="entry name" value="LYSOZYME-LIKE PROTEIN-RELATED"/>
    <property type="match status" value="1"/>
</dbReference>
<dbReference type="Proteomes" id="UP000323257">
    <property type="component" value="Unassembled WGS sequence"/>
</dbReference>
<evidence type="ECO:0000256" key="6">
    <source>
        <dbReference type="PROSITE-ProRule" id="PRU00284"/>
    </source>
</evidence>
<dbReference type="PANTHER" id="PTHR32089">
    <property type="entry name" value="METHYL-ACCEPTING CHEMOTAXIS PROTEIN MCPB"/>
    <property type="match status" value="1"/>
</dbReference>
<dbReference type="SUPFAM" id="SSF58104">
    <property type="entry name" value="Methyl-accepting chemotaxis protein (MCP) signaling domain"/>
    <property type="match status" value="1"/>
</dbReference>
<dbReference type="Pfam" id="PF00672">
    <property type="entry name" value="HAMP"/>
    <property type="match status" value="1"/>
</dbReference>
<proteinExistence type="inferred from homology"/>
<sequence length="711" mass="76590">MKRSASVSLLTSTSSILLRPGAAVMKRLNYLFKFLVIGIILLVPLVTVSVLYGLNVNASLQVKQEEREGMAYLQRLEPVFASFIAHRSMLVTDVRDEARQARIQAVQQQAAAAIQALDQYAESGAIAGTADQWERVKRGWAEIVAESADLSPTESLSWHKSLLDDVLRLVDLVRNEQHLVLDSDLNLYYLKDNATRQLPFLLEQAGELQARSYRIAFAQELEDTDRKALEELLNAIRMTNRTLASNTQTMLDADNDEQLDSLMESNSAAISGMIEKLNAGMINSTRPQLTGEELTALFGVAIGSLQKVSAYQTQLYSAKIADAIDGGRRDLFVVTIAMSAVIAAALYLFLSFYWTVRVNVNELRNASERLAEGDLTARAELDTKDEMKHIAHAFNRMGEAFRTMIGANKEMSAQVALASDNLASSSGESSAGSERIVELLQRIAAGSDEQEATATGTSRVIGEMTAGIAQMASASDTVARSASDAEAAALSGVETVRQASRQMEEIGRSVEVSAGIVKLLSEQCKEIDAIVKFISEIASQTQLLALNASIEAARAGEHGAGFMVVATEVRSLAEQTKQSAGRIVGVVRAINASGAEALQSIEAGVSETGKGRQSMADTAEAFERIKEAVRSAAGQMQEVSAASRQMASSTQSVSEAIADMVNVASEAKSHTHAASASSQEQLAIMEEITASSEDLRATAHELQQLIARFKV</sequence>
<feature type="domain" description="HAMP" evidence="9">
    <location>
        <begin position="354"/>
        <end position="406"/>
    </location>
</feature>
<gene>
    <name evidence="10" type="ORF">BCM02_102621</name>
</gene>
<name>A0A5S5CFE3_9BACL</name>
<feature type="transmembrane region" description="Helical" evidence="7">
    <location>
        <begin position="331"/>
        <end position="354"/>
    </location>
</feature>
<dbReference type="AlphaFoldDB" id="A0A5S5CFE3"/>
<dbReference type="CDD" id="cd11386">
    <property type="entry name" value="MCP_signal"/>
    <property type="match status" value="1"/>
</dbReference>
<keyword evidence="2" id="KW-1003">Cell membrane</keyword>
<dbReference type="GO" id="GO:0005886">
    <property type="term" value="C:plasma membrane"/>
    <property type="evidence" value="ECO:0007669"/>
    <property type="project" value="UniProtKB-SubCell"/>
</dbReference>
<evidence type="ECO:0000313" key="11">
    <source>
        <dbReference type="Proteomes" id="UP000323257"/>
    </source>
</evidence>
<comment type="caution">
    <text evidence="10">The sequence shown here is derived from an EMBL/GenBank/DDBJ whole genome shotgun (WGS) entry which is preliminary data.</text>
</comment>
<dbReference type="GO" id="GO:0007165">
    <property type="term" value="P:signal transduction"/>
    <property type="evidence" value="ECO:0007669"/>
    <property type="project" value="UniProtKB-KW"/>
</dbReference>
<evidence type="ECO:0000313" key="10">
    <source>
        <dbReference type="EMBL" id="TYP78045.1"/>
    </source>
</evidence>
<dbReference type="SMART" id="SM00283">
    <property type="entry name" value="MA"/>
    <property type="match status" value="1"/>
</dbReference>
<feature type="transmembrane region" description="Helical" evidence="7">
    <location>
        <begin position="33"/>
        <end position="54"/>
    </location>
</feature>
<keyword evidence="11" id="KW-1185">Reference proteome</keyword>
<dbReference type="CDD" id="cd06225">
    <property type="entry name" value="HAMP"/>
    <property type="match status" value="1"/>
</dbReference>
<evidence type="ECO:0000256" key="2">
    <source>
        <dbReference type="ARBA" id="ARBA00022475"/>
    </source>
</evidence>
<dbReference type="PROSITE" id="PS50885">
    <property type="entry name" value="HAMP"/>
    <property type="match status" value="1"/>
</dbReference>
<evidence type="ECO:0000256" key="7">
    <source>
        <dbReference type="SAM" id="Phobius"/>
    </source>
</evidence>
<accession>A0A5S5CFE3</accession>
<evidence type="ECO:0000256" key="3">
    <source>
        <dbReference type="ARBA" id="ARBA00023136"/>
    </source>
</evidence>
<dbReference type="Gene3D" id="6.10.340.10">
    <property type="match status" value="1"/>
</dbReference>
<dbReference type="SMART" id="SM00304">
    <property type="entry name" value="HAMP"/>
    <property type="match status" value="1"/>
</dbReference>
<evidence type="ECO:0000256" key="5">
    <source>
        <dbReference type="ARBA" id="ARBA00029447"/>
    </source>
</evidence>
<dbReference type="InterPro" id="IPR003660">
    <property type="entry name" value="HAMP_dom"/>
</dbReference>
<feature type="domain" description="Methyl-accepting transducer" evidence="8">
    <location>
        <begin position="425"/>
        <end position="661"/>
    </location>
</feature>
<reference evidence="10 11" key="1">
    <citation type="submission" date="2019-07" db="EMBL/GenBank/DDBJ databases">
        <title>Genomic Encyclopedia of Type Strains, Phase III (KMG-III): the genomes of soil and plant-associated and newly described type strains.</title>
        <authorList>
            <person name="Whitman W."/>
        </authorList>
    </citation>
    <scope>NUCLEOTIDE SEQUENCE [LARGE SCALE GENOMIC DNA]</scope>
    <source>
        <strain evidence="10 11">BL24</strain>
    </source>
</reference>
<protein>
    <submittedName>
        <fullName evidence="10">Methyl-accepting chemotaxis protein</fullName>
    </submittedName>
</protein>
<comment type="subcellular location">
    <subcellularLocation>
        <location evidence="1">Cell membrane</location>
    </subcellularLocation>
</comment>
<dbReference type="RefSeq" id="WP_148928511.1">
    <property type="nucleotide sequence ID" value="NZ_VNHS01000002.1"/>
</dbReference>
<dbReference type="OrthoDB" id="2489132at2"/>